<accession>A0ABT6C8M8</accession>
<dbReference type="Proteomes" id="UP001528912">
    <property type="component" value="Unassembled WGS sequence"/>
</dbReference>
<dbReference type="InterPro" id="IPR041726">
    <property type="entry name" value="ACAD10_11_N"/>
</dbReference>
<dbReference type="Gene3D" id="3.90.1200.10">
    <property type="match status" value="1"/>
</dbReference>
<organism evidence="2 3">
    <name type="scientific">Luteipulveratus flavus</name>
    <dbReference type="NCBI Taxonomy" id="3031728"/>
    <lineage>
        <taxon>Bacteria</taxon>
        <taxon>Bacillati</taxon>
        <taxon>Actinomycetota</taxon>
        <taxon>Actinomycetes</taxon>
        <taxon>Micrococcales</taxon>
        <taxon>Dermacoccaceae</taxon>
        <taxon>Luteipulveratus</taxon>
    </lineage>
</organism>
<comment type="caution">
    <text evidence="2">The sequence shown here is derived from an EMBL/GenBank/DDBJ whole genome shotgun (WGS) entry which is preliminary data.</text>
</comment>
<evidence type="ECO:0000313" key="2">
    <source>
        <dbReference type="EMBL" id="MDF8265235.1"/>
    </source>
</evidence>
<evidence type="ECO:0000313" key="3">
    <source>
        <dbReference type="Proteomes" id="UP001528912"/>
    </source>
</evidence>
<sequence length="359" mass="40906">MATTDDARAVRDEDAFDVSAMAQWLRTHASDAAGLDGTPQVRQFSGGASNLTYLLEYEQRDLVLRRPPAGRKARSAHDMRREFTIQDRLRTAFPYVPRMVGFCDDDAVIGSDFYVMERLDGLIPHKEMPAGVTLSPEEARALCRRVLDVLADLHAVDVEAAGLSDLRRGAGYVGRQVAGWSDRYRKARTRNVGSFEKVMAWLDANQPPDLRSCLIHNDYRLDNVVLDKDDPTRVIGVLDWEMATIGDPLMDLGGALAYWVQADDDLAFRLFRRQPSHLPGMLSRREIVHEYCERAGLSVTDEEWTFYEVFGLFRLAGIVQQIYYRYHHKQTTNPAFKHLYLAVIALDWRCRRLIRAAGR</sequence>
<dbReference type="EMBL" id="JAROAV010000033">
    <property type="protein sequence ID" value="MDF8265235.1"/>
    <property type="molecule type" value="Genomic_DNA"/>
</dbReference>
<dbReference type="InterPro" id="IPR002575">
    <property type="entry name" value="Aminoglycoside_PTrfase"/>
</dbReference>
<protein>
    <submittedName>
        <fullName evidence="2">Phosphotransferase family protein</fullName>
    </submittedName>
</protein>
<dbReference type="PANTHER" id="PTHR47829">
    <property type="entry name" value="HYDROLASE, PUTATIVE (AFU_ORTHOLOGUE AFUA_1G12880)-RELATED"/>
    <property type="match status" value="1"/>
</dbReference>
<evidence type="ECO:0000259" key="1">
    <source>
        <dbReference type="Pfam" id="PF01636"/>
    </source>
</evidence>
<dbReference type="PANTHER" id="PTHR47829:SF1">
    <property type="entry name" value="HAD FAMILY PHOSPHATASE"/>
    <property type="match status" value="1"/>
</dbReference>
<dbReference type="CDD" id="cd05154">
    <property type="entry name" value="ACAD10_11_N-like"/>
    <property type="match status" value="1"/>
</dbReference>
<name>A0ABT6C8M8_9MICO</name>
<dbReference type="SUPFAM" id="SSF56112">
    <property type="entry name" value="Protein kinase-like (PK-like)"/>
    <property type="match status" value="1"/>
</dbReference>
<gene>
    <name evidence="2" type="ORF">P4R38_13345</name>
</gene>
<keyword evidence="3" id="KW-1185">Reference proteome</keyword>
<feature type="domain" description="Aminoglycoside phosphotransferase" evidence="1">
    <location>
        <begin position="41"/>
        <end position="279"/>
    </location>
</feature>
<reference evidence="2 3" key="1">
    <citation type="submission" date="2023-03" db="EMBL/GenBank/DDBJ databases">
        <title>YIM 133296 draft genome.</title>
        <authorList>
            <person name="Xiong L."/>
        </authorList>
    </citation>
    <scope>NUCLEOTIDE SEQUENCE [LARGE SCALE GENOMIC DNA]</scope>
    <source>
        <strain evidence="2 3">YIM 133296</strain>
    </source>
</reference>
<dbReference type="InterPro" id="IPR011009">
    <property type="entry name" value="Kinase-like_dom_sf"/>
</dbReference>
<dbReference type="Gene3D" id="3.30.200.20">
    <property type="entry name" value="Phosphorylase Kinase, domain 1"/>
    <property type="match status" value="1"/>
</dbReference>
<dbReference type="Pfam" id="PF01636">
    <property type="entry name" value="APH"/>
    <property type="match status" value="1"/>
</dbReference>
<proteinExistence type="predicted"/>
<dbReference type="InterPro" id="IPR052898">
    <property type="entry name" value="ACAD10-like"/>
</dbReference>
<dbReference type="RefSeq" id="WP_277192555.1">
    <property type="nucleotide sequence ID" value="NZ_JAROAV010000033.1"/>
</dbReference>